<protein>
    <submittedName>
        <fullName evidence="1">Uncharacterized protein</fullName>
    </submittedName>
</protein>
<evidence type="ECO:0000313" key="2">
    <source>
        <dbReference type="Proteomes" id="UP000612362"/>
    </source>
</evidence>
<dbReference type="EMBL" id="BNJF01000002">
    <property type="protein sequence ID" value="GHO47072.1"/>
    <property type="molecule type" value="Genomic_DNA"/>
</dbReference>
<evidence type="ECO:0000313" key="1">
    <source>
        <dbReference type="EMBL" id="GHO47072.1"/>
    </source>
</evidence>
<reference evidence="1" key="1">
    <citation type="submission" date="2020-10" db="EMBL/GenBank/DDBJ databases">
        <title>Taxonomic study of unclassified bacteria belonging to the class Ktedonobacteria.</title>
        <authorList>
            <person name="Yabe S."/>
            <person name="Wang C.M."/>
            <person name="Zheng Y."/>
            <person name="Sakai Y."/>
            <person name="Cavaletti L."/>
            <person name="Monciardini P."/>
            <person name="Donadio S."/>
        </authorList>
    </citation>
    <scope>NUCLEOTIDE SEQUENCE</scope>
    <source>
        <strain evidence="1">SOSP1-1</strain>
    </source>
</reference>
<accession>A0A8J3HZH0</accession>
<dbReference type="AlphaFoldDB" id="A0A8J3HZH0"/>
<organism evidence="1 2">
    <name type="scientific">Ktedonospora formicarum</name>
    <dbReference type="NCBI Taxonomy" id="2778364"/>
    <lineage>
        <taxon>Bacteria</taxon>
        <taxon>Bacillati</taxon>
        <taxon>Chloroflexota</taxon>
        <taxon>Ktedonobacteria</taxon>
        <taxon>Ktedonobacterales</taxon>
        <taxon>Ktedonobacteraceae</taxon>
        <taxon>Ktedonospora</taxon>
    </lineage>
</organism>
<comment type="caution">
    <text evidence="1">The sequence shown here is derived from an EMBL/GenBank/DDBJ whole genome shotgun (WGS) entry which is preliminary data.</text>
</comment>
<keyword evidence="2" id="KW-1185">Reference proteome</keyword>
<name>A0A8J3HZH0_9CHLR</name>
<sequence>MHILFYHPRSITHLDEPVSPRSSLYSSYEKKEMEQRTHARCIATPRRKGTWTRPGKNGWED</sequence>
<proteinExistence type="predicted"/>
<gene>
    <name evidence="1" type="ORF">KSX_52350</name>
</gene>
<dbReference type="Proteomes" id="UP000612362">
    <property type="component" value="Unassembled WGS sequence"/>
</dbReference>